<protein>
    <recommendedName>
        <fullName evidence="4">Anti-sigma factor</fullName>
    </recommendedName>
</protein>
<dbReference type="Proteomes" id="UP001595621">
    <property type="component" value="Unassembled WGS sequence"/>
</dbReference>
<feature type="transmembrane region" description="Helical" evidence="1">
    <location>
        <begin position="58"/>
        <end position="76"/>
    </location>
</feature>
<keyword evidence="1" id="KW-0812">Transmembrane</keyword>
<proteinExistence type="predicted"/>
<accession>A0ABV7GKT0</accession>
<evidence type="ECO:0000313" key="3">
    <source>
        <dbReference type="Proteomes" id="UP001595621"/>
    </source>
</evidence>
<organism evidence="2 3">
    <name type="scientific">Shewanella submarina</name>
    <dbReference type="NCBI Taxonomy" id="2016376"/>
    <lineage>
        <taxon>Bacteria</taxon>
        <taxon>Pseudomonadati</taxon>
        <taxon>Pseudomonadota</taxon>
        <taxon>Gammaproteobacteria</taxon>
        <taxon>Alteromonadales</taxon>
        <taxon>Shewanellaceae</taxon>
        <taxon>Shewanella</taxon>
    </lineage>
</organism>
<dbReference type="EMBL" id="JBHRTD010000018">
    <property type="protein sequence ID" value="MFC3140635.1"/>
    <property type="molecule type" value="Genomic_DNA"/>
</dbReference>
<name>A0ABV7GKT0_9GAMM</name>
<comment type="caution">
    <text evidence="2">The sequence shown here is derived from an EMBL/GenBank/DDBJ whole genome shotgun (WGS) entry which is preliminary data.</text>
</comment>
<evidence type="ECO:0000256" key="1">
    <source>
        <dbReference type="SAM" id="Phobius"/>
    </source>
</evidence>
<keyword evidence="1" id="KW-1133">Transmembrane helix</keyword>
<dbReference type="RefSeq" id="WP_248934498.1">
    <property type="nucleotide sequence ID" value="NZ_JAKILF010000001.1"/>
</dbReference>
<evidence type="ECO:0000313" key="2">
    <source>
        <dbReference type="EMBL" id="MFC3140635.1"/>
    </source>
</evidence>
<keyword evidence="3" id="KW-1185">Reference proteome</keyword>
<sequence length="210" mass="23336">MNNKRSEQDMQEIRHLYLVQAKEEPPESLDAEILALARQRSVPQTTTQPSKKSGRSPWIWSSAASVLLIVGLSLYWPELQKPAIDGPAMPEPVLMRSPEPMGATEQEALADMPAPSVQKKLRVSSEPGMMKSAEPAADNAMLEVQGMAMELTMDNTELVQALQRLSTLVEQGKLADARAEYQALAETMARLPKEDPRRVRYEDLGKVLNQ</sequence>
<gene>
    <name evidence="2" type="ORF">ACFOE0_21000</name>
</gene>
<evidence type="ECO:0008006" key="4">
    <source>
        <dbReference type="Google" id="ProtNLM"/>
    </source>
</evidence>
<reference evidence="3" key="1">
    <citation type="journal article" date="2019" name="Int. J. Syst. Evol. Microbiol.">
        <title>The Global Catalogue of Microorganisms (GCM) 10K type strain sequencing project: providing services to taxonomists for standard genome sequencing and annotation.</title>
        <authorList>
            <consortium name="The Broad Institute Genomics Platform"/>
            <consortium name="The Broad Institute Genome Sequencing Center for Infectious Disease"/>
            <person name="Wu L."/>
            <person name="Ma J."/>
        </authorList>
    </citation>
    <scope>NUCLEOTIDE SEQUENCE [LARGE SCALE GENOMIC DNA]</scope>
    <source>
        <strain evidence="3">KCTC 52277</strain>
    </source>
</reference>
<keyword evidence="1" id="KW-0472">Membrane</keyword>